<keyword evidence="2" id="KW-0812">Transmembrane</keyword>
<evidence type="ECO:0000313" key="3">
    <source>
        <dbReference type="EMBL" id="MFC4553742.1"/>
    </source>
</evidence>
<reference evidence="4" key="1">
    <citation type="journal article" date="2019" name="Int. J. Syst. Evol. Microbiol.">
        <title>The Global Catalogue of Microorganisms (GCM) 10K type strain sequencing project: providing services to taxonomists for standard genome sequencing and annotation.</title>
        <authorList>
            <consortium name="The Broad Institute Genomics Platform"/>
            <consortium name="The Broad Institute Genome Sequencing Center for Infectious Disease"/>
            <person name="Wu L."/>
            <person name="Ma J."/>
        </authorList>
    </citation>
    <scope>NUCLEOTIDE SEQUENCE [LARGE SCALE GENOMIC DNA]</scope>
    <source>
        <strain evidence="4">JCM 3369</strain>
    </source>
</reference>
<evidence type="ECO:0000313" key="4">
    <source>
        <dbReference type="Proteomes" id="UP001595955"/>
    </source>
</evidence>
<gene>
    <name evidence="3" type="ORF">ACFO3F_00645</name>
</gene>
<feature type="compositionally biased region" description="Basic and acidic residues" evidence="1">
    <location>
        <begin position="211"/>
        <end position="223"/>
    </location>
</feature>
<feature type="region of interest" description="Disordered" evidence="1">
    <location>
        <begin position="177"/>
        <end position="223"/>
    </location>
</feature>
<accession>A0ABV9D4N9</accession>
<name>A0ABV9D4N9_9MICO</name>
<sequence length="223" mass="22655">MTQVLTVGADVLRLGGVVSLAVAVVSYDGIAVALFALVLLGLLVPRVLRVPPALDVVNGVAVLVAAWSAVLDLYDAVRWWDLVVHAVCTGALAAVAASLLDRAGAAGVRGPAAASRRAAALGLVLGVLWEIGEWTGHTFLDPEIYIGPADTLGDVLAGVVGAAVAGAAIGAGARVHHSGNASTTYSARVDGSVENRRNSAGVDGASRPAGLRRERPDKKMHGH</sequence>
<evidence type="ECO:0000256" key="2">
    <source>
        <dbReference type="SAM" id="Phobius"/>
    </source>
</evidence>
<proteinExistence type="predicted"/>
<keyword evidence="2" id="KW-0472">Membrane</keyword>
<feature type="transmembrane region" description="Helical" evidence="2">
    <location>
        <begin position="20"/>
        <end position="44"/>
    </location>
</feature>
<evidence type="ECO:0008006" key="5">
    <source>
        <dbReference type="Google" id="ProtNLM"/>
    </source>
</evidence>
<protein>
    <recommendedName>
        <fullName evidence="5">DUF2238 domain-containing protein</fullName>
    </recommendedName>
</protein>
<dbReference type="Pfam" id="PF09997">
    <property type="entry name" value="DUF2238"/>
    <property type="match status" value="1"/>
</dbReference>
<dbReference type="RefSeq" id="WP_164471263.1">
    <property type="nucleotide sequence ID" value="NZ_CP033325.1"/>
</dbReference>
<feature type="transmembrane region" description="Helical" evidence="2">
    <location>
        <begin position="56"/>
        <end position="74"/>
    </location>
</feature>
<feature type="transmembrane region" description="Helical" evidence="2">
    <location>
        <begin position="80"/>
        <end position="100"/>
    </location>
</feature>
<evidence type="ECO:0000256" key="1">
    <source>
        <dbReference type="SAM" id="MobiDB-lite"/>
    </source>
</evidence>
<dbReference type="Proteomes" id="UP001595955">
    <property type="component" value="Unassembled WGS sequence"/>
</dbReference>
<organism evidence="3 4">
    <name type="scientific">Georgenia faecalis</name>
    <dbReference type="NCBI Taxonomy" id="2483799"/>
    <lineage>
        <taxon>Bacteria</taxon>
        <taxon>Bacillati</taxon>
        <taxon>Actinomycetota</taxon>
        <taxon>Actinomycetes</taxon>
        <taxon>Micrococcales</taxon>
        <taxon>Bogoriellaceae</taxon>
        <taxon>Georgenia</taxon>
    </lineage>
</organism>
<keyword evidence="4" id="KW-1185">Reference proteome</keyword>
<keyword evidence="2" id="KW-1133">Transmembrane helix</keyword>
<dbReference type="EMBL" id="JBHSGF010000001">
    <property type="protein sequence ID" value="MFC4553742.1"/>
    <property type="molecule type" value="Genomic_DNA"/>
</dbReference>
<comment type="caution">
    <text evidence="3">The sequence shown here is derived from an EMBL/GenBank/DDBJ whole genome shotgun (WGS) entry which is preliminary data.</text>
</comment>
<dbReference type="InterPro" id="IPR014509">
    <property type="entry name" value="YjdF-like"/>
</dbReference>